<keyword evidence="3" id="KW-0539">Nucleus</keyword>
<dbReference type="Proteomes" id="UP000011761">
    <property type="component" value="Unassembled WGS sequence"/>
</dbReference>
<dbReference type="Pfam" id="PF04082">
    <property type="entry name" value="Fungal_trans"/>
    <property type="match status" value="1"/>
</dbReference>
<dbReference type="eggNOG" id="ENOG502RJK6">
    <property type="taxonomic scope" value="Eukaryota"/>
</dbReference>
<evidence type="ECO:0000313" key="6">
    <source>
        <dbReference type="EMBL" id="EMC96844.1"/>
    </source>
</evidence>
<sequence length="666" mass="73686">MPLLSCEECRSRKVKCDKVADGCSACRSAGLRCHTVQRSRLPRGRSGKTKSKNVELEERVVRIERLLKQAASARGPDPIQCHPSFRTENPPSKQPAGKLTDFVAPIFWTTLADEVAGLRTTLEEGSEDEAPNDPRNRSCYQNDRSNGSRCDFQFPPALSLPRSLGGPQIAPGFESTLCAIYRTRVDSVFKILHWPSALLTVQESAVLDSVGPGQALASAIYFMAVCALSDNECMQVCGYPRLSMLNAYCSATEKVISDARIMQAPSIVGLQAYVIYLNALRASKKHALSWTLLAVAVRLADALGLGREDPSSMSALTLETRRRLWYGMSLLDTQAMLDRGSTALVMSTALGPPPLSIGDEVLTSSANPSAPPTPAPDMLFASMTYKAMVCQKQMSEVVTDSQDGWSGWSRRVALVSDFEQSIQVEYLSSHTLTAPIAILTKVAAEIILANMHLLLRRPPYRRSLTSVPPWDDFDVLQNATTVLERHLQLFEHADPLSPWAWKEWTPWYALAVVLAELCRDVRQPGSENAFVVACRVFRRHAVPADDIESGMLWKPIARLLRRVKREREALKDRSSSSLTESVGSRGPNHKPVDEDHARMTTAAQRAALDRQPKPAIGDASPCTGQEHHEMVDGAFDFLDIDFTTYDYLPGMELDEDVSWLEWTLPS</sequence>
<evidence type="ECO:0000256" key="3">
    <source>
        <dbReference type="ARBA" id="ARBA00023242"/>
    </source>
</evidence>
<dbReference type="InterPro" id="IPR036864">
    <property type="entry name" value="Zn2-C6_fun-type_DNA-bd_sf"/>
</dbReference>
<dbReference type="SUPFAM" id="SSF57701">
    <property type="entry name" value="Zn2/Cys6 DNA-binding domain"/>
    <property type="match status" value="1"/>
</dbReference>
<evidence type="ECO:0000313" key="7">
    <source>
        <dbReference type="Proteomes" id="UP000011761"/>
    </source>
</evidence>
<dbReference type="SMART" id="SM00906">
    <property type="entry name" value="Fungal_trans"/>
    <property type="match status" value="1"/>
</dbReference>
<accession>M2NCD4</accession>
<dbReference type="GO" id="GO:0006351">
    <property type="term" value="P:DNA-templated transcription"/>
    <property type="evidence" value="ECO:0007669"/>
    <property type="project" value="InterPro"/>
</dbReference>
<evidence type="ECO:0000256" key="4">
    <source>
        <dbReference type="SAM" id="MobiDB-lite"/>
    </source>
</evidence>
<dbReference type="InterPro" id="IPR050613">
    <property type="entry name" value="Sec_Metabolite_Reg"/>
</dbReference>
<dbReference type="PROSITE" id="PS50048">
    <property type="entry name" value="ZN2_CY6_FUNGAL_2"/>
    <property type="match status" value="1"/>
</dbReference>
<dbReference type="PROSITE" id="PS00463">
    <property type="entry name" value="ZN2_CY6_FUNGAL_1"/>
    <property type="match status" value="1"/>
</dbReference>
<dbReference type="GeneID" id="19107715"/>
<dbReference type="AlphaFoldDB" id="M2NCD4"/>
<dbReference type="Gene3D" id="4.10.240.10">
    <property type="entry name" value="Zn(2)-C6 fungal-type DNA-binding domain"/>
    <property type="match status" value="1"/>
</dbReference>
<dbReference type="GO" id="GO:0003677">
    <property type="term" value="F:DNA binding"/>
    <property type="evidence" value="ECO:0007669"/>
    <property type="project" value="InterPro"/>
</dbReference>
<dbReference type="RefSeq" id="XP_007676711.1">
    <property type="nucleotide sequence ID" value="XM_007678521.1"/>
</dbReference>
<dbReference type="CDD" id="cd00067">
    <property type="entry name" value="GAL4"/>
    <property type="match status" value="1"/>
</dbReference>
<dbReference type="GO" id="GO:0005634">
    <property type="term" value="C:nucleus"/>
    <property type="evidence" value="ECO:0007669"/>
    <property type="project" value="UniProtKB-SubCell"/>
</dbReference>
<dbReference type="PANTHER" id="PTHR31001:SF50">
    <property type="entry name" value="ZN(II)2CYS6 TRANSCRIPTION FACTOR (EUROFUNG)"/>
    <property type="match status" value="1"/>
</dbReference>
<evidence type="ECO:0000259" key="5">
    <source>
        <dbReference type="PROSITE" id="PS50048"/>
    </source>
</evidence>
<dbReference type="KEGG" id="bcom:BAUCODRAFT_122802"/>
<dbReference type="GO" id="GO:0008270">
    <property type="term" value="F:zinc ion binding"/>
    <property type="evidence" value="ECO:0007669"/>
    <property type="project" value="InterPro"/>
</dbReference>
<dbReference type="InterPro" id="IPR007219">
    <property type="entry name" value="XnlR_reg_dom"/>
</dbReference>
<gene>
    <name evidence="6" type="ORF">BAUCODRAFT_122802</name>
</gene>
<dbReference type="PANTHER" id="PTHR31001">
    <property type="entry name" value="UNCHARACTERIZED TRANSCRIPTIONAL REGULATORY PROTEIN"/>
    <property type="match status" value="1"/>
</dbReference>
<dbReference type="InterPro" id="IPR001138">
    <property type="entry name" value="Zn2Cys6_DnaBD"/>
</dbReference>
<feature type="region of interest" description="Disordered" evidence="4">
    <location>
        <begin position="123"/>
        <end position="147"/>
    </location>
</feature>
<dbReference type="OMA" id="WPNVWDA"/>
<evidence type="ECO:0000256" key="1">
    <source>
        <dbReference type="ARBA" id="ARBA00004123"/>
    </source>
</evidence>
<feature type="domain" description="Zn(2)-C6 fungal-type" evidence="5">
    <location>
        <begin position="5"/>
        <end position="35"/>
    </location>
</feature>
<keyword evidence="7" id="KW-1185">Reference proteome</keyword>
<comment type="subcellular location">
    <subcellularLocation>
        <location evidence="1">Nucleus</location>
    </subcellularLocation>
</comment>
<dbReference type="EMBL" id="KB445555">
    <property type="protein sequence ID" value="EMC96844.1"/>
    <property type="molecule type" value="Genomic_DNA"/>
</dbReference>
<keyword evidence="2" id="KW-0479">Metal-binding</keyword>
<feature type="compositionally biased region" description="Polar residues" evidence="4">
    <location>
        <begin position="138"/>
        <end position="147"/>
    </location>
</feature>
<dbReference type="Pfam" id="PF00172">
    <property type="entry name" value="Zn_clus"/>
    <property type="match status" value="1"/>
</dbReference>
<reference evidence="6 7" key="1">
    <citation type="journal article" date="2012" name="PLoS Pathog.">
        <title>Diverse lifestyles and strategies of plant pathogenesis encoded in the genomes of eighteen Dothideomycetes fungi.</title>
        <authorList>
            <person name="Ohm R.A."/>
            <person name="Feau N."/>
            <person name="Henrissat B."/>
            <person name="Schoch C.L."/>
            <person name="Horwitz B.A."/>
            <person name="Barry K.W."/>
            <person name="Condon B.J."/>
            <person name="Copeland A.C."/>
            <person name="Dhillon B."/>
            <person name="Glaser F."/>
            <person name="Hesse C.N."/>
            <person name="Kosti I."/>
            <person name="LaButti K."/>
            <person name="Lindquist E.A."/>
            <person name="Lucas S."/>
            <person name="Salamov A.A."/>
            <person name="Bradshaw R.E."/>
            <person name="Ciuffetti L."/>
            <person name="Hamelin R.C."/>
            <person name="Kema G.H.J."/>
            <person name="Lawrence C."/>
            <person name="Scott J.A."/>
            <person name="Spatafora J.W."/>
            <person name="Turgeon B.G."/>
            <person name="de Wit P.J.G.M."/>
            <person name="Zhong S."/>
            <person name="Goodwin S.B."/>
            <person name="Grigoriev I.V."/>
        </authorList>
    </citation>
    <scope>NUCLEOTIDE SEQUENCE [LARGE SCALE GENOMIC DNA]</scope>
    <source>
        <strain evidence="6 7">UAMH 10762</strain>
    </source>
</reference>
<proteinExistence type="predicted"/>
<dbReference type="OrthoDB" id="424974at2759"/>
<protein>
    <recommendedName>
        <fullName evidence="5">Zn(2)-C6 fungal-type domain-containing protein</fullName>
    </recommendedName>
</protein>
<dbReference type="CDD" id="cd12148">
    <property type="entry name" value="fungal_TF_MHR"/>
    <property type="match status" value="1"/>
</dbReference>
<name>M2NCD4_BAUPA</name>
<dbReference type="GO" id="GO:0000981">
    <property type="term" value="F:DNA-binding transcription factor activity, RNA polymerase II-specific"/>
    <property type="evidence" value="ECO:0007669"/>
    <property type="project" value="InterPro"/>
</dbReference>
<dbReference type="HOGENOM" id="CLU_004083_7_1_1"/>
<dbReference type="SMART" id="SM00066">
    <property type="entry name" value="GAL4"/>
    <property type="match status" value="1"/>
</dbReference>
<feature type="region of interest" description="Disordered" evidence="4">
    <location>
        <begin position="571"/>
        <end position="623"/>
    </location>
</feature>
<evidence type="ECO:0000256" key="2">
    <source>
        <dbReference type="ARBA" id="ARBA00022723"/>
    </source>
</evidence>
<organism evidence="6 7">
    <name type="scientific">Baudoinia panamericana (strain UAMH 10762)</name>
    <name type="common">Angels' share fungus</name>
    <name type="synonym">Baudoinia compniacensis (strain UAMH 10762)</name>
    <dbReference type="NCBI Taxonomy" id="717646"/>
    <lineage>
        <taxon>Eukaryota</taxon>
        <taxon>Fungi</taxon>
        <taxon>Dikarya</taxon>
        <taxon>Ascomycota</taxon>
        <taxon>Pezizomycotina</taxon>
        <taxon>Dothideomycetes</taxon>
        <taxon>Dothideomycetidae</taxon>
        <taxon>Mycosphaerellales</taxon>
        <taxon>Teratosphaeriaceae</taxon>
        <taxon>Baudoinia</taxon>
    </lineage>
</organism>